<dbReference type="KEGG" id="csq:CSCA_1280"/>
<feature type="domain" description="DUF3658" evidence="2">
    <location>
        <begin position="157"/>
        <end position="250"/>
    </location>
</feature>
<sequence>MNNIINICFTDGAGGKFRIASKMNELDSKQKVMVLSDDLSHGPIKCGVNIEERINWWKVASEDEYFLQYGAEDLKENYNTFHSEISKIDSKDVLYLWYGSSQEFCGMLYTLELLKNKDLNIYLINVTHAVVKNKGNVYLARDTGYIVPQYIEKYARLKEKLASDKYRELLNTWELLKNDNSMLRVFENEKIRSVDENYFDMDILKYVPKEFKNSAKIVRLVVENSDMEISFDYIMWRIKELVKLRKIDCAYDKTYHGKFESPKMNIKITEEGLKYLSTDQKAMSIWRNSKKDLNTEDYIINEYIEEGRLEEKVNIAKALKDVLDAETIAEKTGLTVGQVKNL</sequence>
<accession>A0A0E3JXT7</accession>
<evidence type="ECO:0000313" key="3">
    <source>
        <dbReference type="EMBL" id="AKA68405.1"/>
    </source>
</evidence>
<dbReference type="Pfam" id="PF12395">
    <property type="entry name" value="DUF3658"/>
    <property type="match status" value="1"/>
</dbReference>
<reference evidence="3 4" key="1">
    <citation type="journal article" date="2015" name="J. Biotechnol.">
        <title>Complete genome sequence of a malodorant-producing acetogen, Clostridium scatologenes ATCC 25775(T).</title>
        <authorList>
            <person name="Zhu Z."/>
            <person name="Guo T."/>
            <person name="Zheng H."/>
            <person name="Song T."/>
            <person name="Ouyang P."/>
            <person name="Xie J."/>
        </authorList>
    </citation>
    <scope>NUCLEOTIDE SEQUENCE [LARGE SCALE GENOMIC DNA]</scope>
    <source>
        <strain evidence="3 4">ATCC 25775</strain>
    </source>
</reference>
<dbReference type="InterPro" id="IPR014973">
    <property type="entry name" value="DUF1835"/>
</dbReference>
<evidence type="ECO:0008006" key="5">
    <source>
        <dbReference type="Google" id="ProtNLM"/>
    </source>
</evidence>
<dbReference type="HOGENOM" id="CLU_810635_0_0_9"/>
<name>A0A0E3JXT7_CLOSL</name>
<dbReference type="EMBL" id="CP009933">
    <property type="protein sequence ID" value="AKA68405.1"/>
    <property type="molecule type" value="Genomic_DNA"/>
</dbReference>
<protein>
    <recommendedName>
        <fullName evidence="5">DUF1835 domain-containing protein</fullName>
    </recommendedName>
</protein>
<organism evidence="3 4">
    <name type="scientific">Clostridium scatologenes</name>
    <dbReference type="NCBI Taxonomy" id="1548"/>
    <lineage>
        <taxon>Bacteria</taxon>
        <taxon>Bacillati</taxon>
        <taxon>Bacillota</taxon>
        <taxon>Clostridia</taxon>
        <taxon>Eubacteriales</taxon>
        <taxon>Clostridiaceae</taxon>
        <taxon>Clostridium</taxon>
    </lineage>
</organism>
<dbReference type="RefSeq" id="WP_029161243.1">
    <property type="nucleotide sequence ID" value="NZ_CP009933.1"/>
</dbReference>
<dbReference type="AlphaFoldDB" id="A0A0E3JXT7"/>
<evidence type="ECO:0000259" key="2">
    <source>
        <dbReference type="Pfam" id="PF12395"/>
    </source>
</evidence>
<dbReference type="InterPro" id="IPR022123">
    <property type="entry name" value="DUF3658"/>
</dbReference>
<evidence type="ECO:0000259" key="1">
    <source>
        <dbReference type="Pfam" id="PF08874"/>
    </source>
</evidence>
<dbReference type="Pfam" id="PF08874">
    <property type="entry name" value="DUF1835"/>
    <property type="match status" value="1"/>
</dbReference>
<gene>
    <name evidence="3" type="ORF">CSCA_1280</name>
</gene>
<proteinExistence type="predicted"/>
<keyword evidence="4" id="KW-1185">Reference proteome</keyword>
<dbReference type="STRING" id="1548.CSCA_1280"/>
<evidence type="ECO:0000313" key="4">
    <source>
        <dbReference type="Proteomes" id="UP000033115"/>
    </source>
</evidence>
<dbReference type="Proteomes" id="UP000033115">
    <property type="component" value="Chromosome"/>
</dbReference>
<feature type="domain" description="DUF1835" evidence="1">
    <location>
        <begin position="5"/>
        <end position="126"/>
    </location>
</feature>